<reference evidence="3 4" key="1">
    <citation type="submission" date="2020-03" db="EMBL/GenBank/DDBJ databases">
        <title>Genomic Encyclopedia of Type Strains, Phase IV (KMG-IV): sequencing the most valuable type-strain genomes for metagenomic binning, comparative biology and taxonomic classification.</title>
        <authorList>
            <person name="Goeker M."/>
        </authorList>
    </citation>
    <scope>NUCLEOTIDE SEQUENCE [LARGE SCALE GENOMIC DNA]</scope>
    <source>
        <strain evidence="3 4">DSM 24233</strain>
    </source>
</reference>
<sequence>MARRLSVLRTSALVALVFAYTLCASMVCHAQNPIVLEYANTPPASTFPCIQMERWAAEVTRRTGGRVVIRTHPASTLLNFSTLYEGVVSGRADIGCLHLSSRPGDFPLSELFELPVGFPNAKVASVTFLDFLLRHRPDEFSAVKILTAFTSGPSCIMSKVPIGRMSDLPGLEIRAVGKGVGVLDALGAVPVALPMSQTRDALHDGMVKGVLSSPEVLMDMNFAEYCKFVSTERFQVHPFVVIMNSESWDGLPKDVKRVMDGLSREHALWTGAYADDQARRALQWSLERHGIQMTSLAVSDANRMREVMENLVESTCVTSEEHGVPSRAVLEEIRTAISKSKTSDR</sequence>
<dbReference type="RefSeq" id="WP_167941119.1">
    <property type="nucleotide sequence ID" value="NZ_JAATJA010000002.1"/>
</dbReference>
<organism evidence="3 4">
    <name type="scientific">Desulfobaculum xiamenense</name>
    <dbReference type="NCBI Taxonomy" id="995050"/>
    <lineage>
        <taxon>Bacteria</taxon>
        <taxon>Pseudomonadati</taxon>
        <taxon>Thermodesulfobacteriota</taxon>
        <taxon>Desulfovibrionia</taxon>
        <taxon>Desulfovibrionales</taxon>
        <taxon>Desulfovibrionaceae</taxon>
        <taxon>Desulfobaculum</taxon>
    </lineage>
</organism>
<dbReference type="Pfam" id="PF03480">
    <property type="entry name" value="DctP"/>
    <property type="match status" value="1"/>
</dbReference>
<protein>
    <submittedName>
        <fullName evidence="3">TRAP-type C4-dicarboxylate transport system substrate-binding protein</fullName>
    </submittedName>
</protein>
<comment type="caution">
    <text evidence="3">The sequence shown here is derived from an EMBL/GenBank/DDBJ whole genome shotgun (WGS) entry which is preliminary data.</text>
</comment>
<dbReference type="EMBL" id="JAATJA010000002">
    <property type="protein sequence ID" value="NJB68018.1"/>
    <property type="molecule type" value="Genomic_DNA"/>
</dbReference>
<dbReference type="InterPro" id="IPR038404">
    <property type="entry name" value="TRAP_DctP_sf"/>
</dbReference>
<evidence type="ECO:0000256" key="1">
    <source>
        <dbReference type="ARBA" id="ARBA00022729"/>
    </source>
</evidence>
<accession>A0A846QIF9</accession>
<proteinExistence type="predicted"/>
<dbReference type="Proteomes" id="UP000580856">
    <property type="component" value="Unassembled WGS sequence"/>
</dbReference>
<evidence type="ECO:0000256" key="2">
    <source>
        <dbReference type="SAM" id="SignalP"/>
    </source>
</evidence>
<evidence type="ECO:0000313" key="3">
    <source>
        <dbReference type="EMBL" id="NJB68018.1"/>
    </source>
</evidence>
<keyword evidence="4" id="KW-1185">Reference proteome</keyword>
<gene>
    <name evidence="3" type="ORF">GGQ74_001691</name>
</gene>
<name>A0A846QIF9_9BACT</name>
<dbReference type="AlphaFoldDB" id="A0A846QIF9"/>
<dbReference type="NCBIfam" id="NF037995">
    <property type="entry name" value="TRAP_S1"/>
    <property type="match status" value="1"/>
</dbReference>
<dbReference type="Gene3D" id="3.40.190.170">
    <property type="entry name" value="Bacterial extracellular solute-binding protein, family 7"/>
    <property type="match status" value="1"/>
</dbReference>
<feature type="chain" id="PRO_5032558499" evidence="2">
    <location>
        <begin position="31"/>
        <end position="345"/>
    </location>
</feature>
<feature type="signal peptide" evidence="2">
    <location>
        <begin position="1"/>
        <end position="30"/>
    </location>
</feature>
<dbReference type="InterPro" id="IPR018389">
    <property type="entry name" value="DctP_fam"/>
</dbReference>
<keyword evidence="1 2" id="KW-0732">Signal</keyword>
<dbReference type="PANTHER" id="PTHR33376">
    <property type="match status" value="1"/>
</dbReference>
<dbReference type="PANTHER" id="PTHR33376:SF15">
    <property type="entry name" value="BLL6794 PROTEIN"/>
    <property type="match status" value="1"/>
</dbReference>
<dbReference type="GO" id="GO:0055085">
    <property type="term" value="P:transmembrane transport"/>
    <property type="evidence" value="ECO:0007669"/>
    <property type="project" value="InterPro"/>
</dbReference>
<evidence type="ECO:0000313" key="4">
    <source>
        <dbReference type="Proteomes" id="UP000580856"/>
    </source>
</evidence>